<name>A0A8H3ITM2_9LECA</name>
<gene>
    <name evidence="2" type="ORF">GOMPHAMPRED_005975</name>
</gene>
<sequence>MACVVSQTAPLTKSLGQDEELDMIALIKSWIDRLREYEGESIDYLTIALCFIQCWSLQYNSAARDAENVMKGQADASTSCTKPHPRNKILEICFEDPIRGQQRRIVQFHKAQIAQRRAKIRVWFFNAIRSSRRETARQELLKTEKDYNWVMYDWFSVARPIPLPLGSHHSVNGADYSAQYQSQFFQLPAEIRQLIYTAHLSGITISLVVQQAGKYSPGYESRAYLDWARLEREGRTHFTPTWRQSRMPHKGRHLGFMYFGIVDFLLTCKRIHTEAAPVLYGENLWNQTVELTNFGSLPLNKYLLPKQLYGISWIQFDLNLGGDLSLGILHDLPNLRKLDIRAFDFSPHSQFTARQLWQKLESVFPALEKLDSTKVTLSVEDCIPFGSSPFDMVPLKTDINWFFTHCHWITDPATGDAMVLDRLRPEV</sequence>
<dbReference type="EMBL" id="CAJPDQ010000039">
    <property type="protein sequence ID" value="CAF9931598.1"/>
    <property type="molecule type" value="Genomic_DNA"/>
</dbReference>
<keyword evidence="3" id="KW-1185">Reference proteome</keyword>
<dbReference type="InterPro" id="IPR056632">
    <property type="entry name" value="DUF7730"/>
</dbReference>
<evidence type="ECO:0000313" key="3">
    <source>
        <dbReference type="Proteomes" id="UP000664169"/>
    </source>
</evidence>
<reference evidence="2" key="1">
    <citation type="submission" date="2021-03" db="EMBL/GenBank/DDBJ databases">
        <authorList>
            <person name="Tagirdzhanova G."/>
        </authorList>
    </citation>
    <scope>NUCLEOTIDE SEQUENCE</scope>
</reference>
<organism evidence="2 3">
    <name type="scientific">Gomphillus americanus</name>
    <dbReference type="NCBI Taxonomy" id="1940652"/>
    <lineage>
        <taxon>Eukaryota</taxon>
        <taxon>Fungi</taxon>
        <taxon>Dikarya</taxon>
        <taxon>Ascomycota</taxon>
        <taxon>Pezizomycotina</taxon>
        <taxon>Lecanoromycetes</taxon>
        <taxon>OSLEUM clade</taxon>
        <taxon>Ostropomycetidae</taxon>
        <taxon>Ostropales</taxon>
        <taxon>Graphidaceae</taxon>
        <taxon>Gomphilloideae</taxon>
        <taxon>Gomphillus</taxon>
    </lineage>
</organism>
<evidence type="ECO:0000313" key="2">
    <source>
        <dbReference type="EMBL" id="CAF9931598.1"/>
    </source>
</evidence>
<feature type="domain" description="DUF7730" evidence="1">
    <location>
        <begin position="178"/>
        <end position="377"/>
    </location>
</feature>
<dbReference type="Proteomes" id="UP000664169">
    <property type="component" value="Unassembled WGS sequence"/>
</dbReference>
<dbReference type="PANTHER" id="PTHR38790">
    <property type="entry name" value="2EXR DOMAIN-CONTAINING PROTEIN-RELATED"/>
    <property type="match status" value="1"/>
</dbReference>
<protein>
    <recommendedName>
        <fullName evidence="1">DUF7730 domain-containing protein</fullName>
    </recommendedName>
</protein>
<accession>A0A8H3ITM2</accession>
<dbReference type="OrthoDB" id="4757095at2759"/>
<comment type="caution">
    <text evidence="2">The sequence shown here is derived from an EMBL/GenBank/DDBJ whole genome shotgun (WGS) entry which is preliminary data.</text>
</comment>
<dbReference type="Pfam" id="PF24864">
    <property type="entry name" value="DUF7730"/>
    <property type="match status" value="1"/>
</dbReference>
<proteinExistence type="predicted"/>
<evidence type="ECO:0000259" key="1">
    <source>
        <dbReference type="Pfam" id="PF24864"/>
    </source>
</evidence>
<dbReference type="AlphaFoldDB" id="A0A8H3ITM2"/>